<comment type="caution">
    <text evidence="2">The sequence shown here is derived from an EMBL/GenBank/DDBJ whole genome shotgun (WGS) entry which is preliminary data.</text>
</comment>
<dbReference type="EMBL" id="VOLT01000004">
    <property type="protein sequence ID" value="TWX68760.1"/>
    <property type="molecule type" value="Genomic_DNA"/>
</dbReference>
<organism evidence="2 3">
    <name type="scientific">Colwellia demingiae</name>
    <dbReference type="NCBI Taxonomy" id="89401"/>
    <lineage>
        <taxon>Bacteria</taxon>
        <taxon>Pseudomonadati</taxon>
        <taxon>Pseudomonadota</taxon>
        <taxon>Gammaproteobacteria</taxon>
        <taxon>Alteromonadales</taxon>
        <taxon>Colwelliaceae</taxon>
        <taxon>Colwellia</taxon>
    </lineage>
</organism>
<dbReference type="RefSeq" id="WP_146787000.1">
    <property type="nucleotide sequence ID" value="NZ_VOLT01000004.1"/>
</dbReference>
<proteinExistence type="predicted"/>
<protein>
    <submittedName>
        <fullName evidence="2">Uncharacterized protein</fullName>
    </submittedName>
</protein>
<name>A0A5C6QJB4_9GAMM</name>
<gene>
    <name evidence="2" type="ORF">ESZ36_09810</name>
</gene>
<sequence>MTMQIISSSNSTSALTIQPIKPSWPQPEPRQDFSNILTPEQKNTIQQGADDKIAEQVENVKSNYQTAKDIDLMQSYYQQQQKLFDVYLQTSTDGNTASSSTQKNENTSAVSALTNAYADLYQIHQTIKEGVGQLPGVGIKHEEIEKSPDNSVASTSNNEAIISASSQPLARKQLDAYNSLMMPSTSSYVHLSA</sequence>
<evidence type="ECO:0000313" key="3">
    <source>
        <dbReference type="Proteomes" id="UP000321822"/>
    </source>
</evidence>
<accession>A0A5C6QJB4</accession>
<dbReference type="OrthoDB" id="6226809at2"/>
<feature type="region of interest" description="Disordered" evidence="1">
    <location>
        <begin position="1"/>
        <end position="34"/>
    </location>
</feature>
<feature type="compositionally biased region" description="Polar residues" evidence="1">
    <location>
        <begin position="1"/>
        <end position="16"/>
    </location>
</feature>
<dbReference type="AlphaFoldDB" id="A0A5C6QJB4"/>
<evidence type="ECO:0000313" key="2">
    <source>
        <dbReference type="EMBL" id="TWX68760.1"/>
    </source>
</evidence>
<reference evidence="2 3" key="1">
    <citation type="submission" date="2019-07" db="EMBL/GenBank/DDBJ databases">
        <title>Genomes of sea-ice associated Colwellia species.</title>
        <authorList>
            <person name="Bowman J.P."/>
        </authorList>
    </citation>
    <scope>NUCLEOTIDE SEQUENCE [LARGE SCALE GENOMIC DNA]</scope>
    <source>
        <strain evidence="2 3">ACAM 459</strain>
    </source>
</reference>
<keyword evidence="3" id="KW-1185">Reference proteome</keyword>
<dbReference type="Proteomes" id="UP000321822">
    <property type="component" value="Unassembled WGS sequence"/>
</dbReference>
<evidence type="ECO:0000256" key="1">
    <source>
        <dbReference type="SAM" id="MobiDB-lite"/>
    </source>
</evidence>